<gene>
    <name evidence="15" type="ordered locus">Cyan7425_4176</name>
</gene>
<comment type="similarity">
    <text evidence="2 12">Belongs to the RNA methyltransferase RsmE family.</text>
</comment>
<evidence type="ECO:0000256" key="4">
    <source>
        <dbReference type="ARBA" id="ARBA00013673"/>
    </source>
</evidence>
<dbReference type="AlphaFoldDB" id="B8HXE4"/>
<name>B8HXE4_CYAP4</name>
<evidence type="ECO:0000256" key="3">
    <source>
        <dbReference type="ARBA" id="ARBA00012328"/>
    </source>
</evidence>
<evidence type="ECO:0000313" key="15">
    <source>
        <dbReference type="EMBL" id="ACL46489.1"/>
    </source>
</evidence>
<dbReference type="SUPFAM" id="SSF88697">
    <property type="entry name" value="PUA domain-like"/>
    <property type="match status" value="1"/>
</dbReference>
<evidence type="ECO:0000256" key="11">
    <source>
        <dbReference type="ARBA" id="ARBA00047944"/>
    </source>
</evidence>
<keyword evidence="6 12" id="KW-0698">rRNA processing</keyword>
<sequence>MARLQRLAIASTQRQQQQIYLTPSQHHYLIQVLRLTVGDRFLAILEPGERWLAELSSSQVALLLEEVEGETELAVPVTLLAALPKGQGFDQVVYQATELGVSRIIPLISDRTLLQPSEQKLERWRRIVREATEQSGRLVVPRIDPPLRFSPAIAAFNPADQQLYFCTPDPAAPHLADCLADAPFNPIAIMTGPEGGWTETEMTQAQAAGFQSVSLGQRVLRAVTAPIVALSLVAAHLEQQDPT</sequence>
<keyword evidence="8 12" id="KW-0808">Transferase</keyword>
<dbReference type="STRING" id="395961.Cyan7425_4176"/>
<evidence type="ECO:0000256" key="10">
    <source>
        <dbReference type="ARBA" id="ARBA00025699"/>
    </source>
</evidence>
<evidence type="ECO:0000256" key="6">
    <source>
        <dbReference type="ARBA" id="ARBA00022552"/>
    </source>
</evidence>
<dbReference type="KEGG" id="cyn:Cyan7425_4176"/>
<dbReference type="CDD" id="cd18084">
    <property type="entry name" value="RsmE-like"/>
    <property type="match status" value="1"/>
</dbReference>
<dbReference type="InterPro" id="IPR015947">
    <property type="entry name" value="PUA-like_sf"/>
</dbReference>
<dbReference type="Gene3D" id="3.40.1280.10">
    <property type="match status" value="1"/>
</dbReference>
<comment type="function">
    <text evidence="10 12">Specifically methylates the N3 position of the uracil ring of uridine 1498 (m3U1498) in 16S rRNA. Acts on the fully assembled 30S ribosomal subunit.</text>
</comment>
<evidence type="ECO:0000256" key="1">
    <source>
        <dbReference type="ARBA" id="ARBA00004496"/>
    </source>
</evidence>
<evidence type="ECO:0000256" key="7">
    <source>
        <dbReference type="ARBA" id="ARBA00022603"/>
    </source>
</evidence>
<dbReference type="InterPro" id="IPR046886">
    <property type="entry name" value="RsmE_MTase_dom"/>
</dbReference>
<evidence type="ECO:0000256" key="9">
    <source>
        <dbReference type="ARBA" id="ARBA00022691"/>
    </source>
</evidence>
<dbReference type="InterPro" id="IPR046887">
    <property type="entry name" value="RsmE_PUA-like"/>
</dbReference>
<evidence type="ECO:0000256" key="8">
    <source>
        <dbReference type="ARBA" id="ARBA00022679"/>
    </source>
</evidence>
<dbReference type="InterPro" id="IPR029026">
    <property type="entry name" value="tRNA_m1G_MTases_N"/>
</dbReference>
<dbReference type="HOGENOM" id="CLU_067442_4_1_3"/>
<evidence type="ECO:0000259" key="14">
    <source>
        <dbReference type="Pfam" id="PF20260"/>
    </source>
</evidence>
<dbReference type="PIRSF" id="PIRSF015601">
    <property type="entry name" value="MTase_slr0722"/>
    <property type="match status" value="1"/>
</dbReference>
<feature type="domain" description="Ribosomal RNA small subunit methyltransferase E PUA-like" evidence="14">
    <location>
        <begin position="22"/>
        <end position="57"/>
    </location>
</feature>
<dbReference type="EMBL" id="CP001344">
    <property type="protein sequence ID" value="ACL46489.1"/>
    <property type="molecule type" value="Genomic_DNA"/>
</dbReference>
<dbReference type="eggNOG" id="COG1385">
    <property type="taxonomic scope" value="Bacteria"/>
</dbReference>
<feature type="domain" description="Ribosomal RNA small subunit methyltransferase E methyltransferase" evidence="13">
    <location>
        <begin position="72"/>
        <end position="233"/>
    </location>
</feature>
<dbReference type="InterPro" id="IPR029028">
    <property type="entry name" value="Alpha/beta_knot_MTases"/>
</dbReference>
<evidence type="ECO:0000256" key="2">
    <source>
        <dbReference type="ARBA" id="ARBA00005528"/>
    </source>
</evidence>
<dbReference type="NCBIfam" id="NF008697">
    <property type="entry name" value="PRK11713.4-1"/>
    <property type="match status" value="1"/>
</dbReference>
<reference evidence="15" key="1">
    <citation type="submission" date="2009-01" db="EMBL/GenBank/DDBJ databases">
        <title>Complete sequence of chromosome Cyanothece sp. PCC 7425.</title>
        <authorList>
            <consortium name="US DOE Joint Genome Institute"/>
            <person name="Lucas S."/>
            <person name="Copeland A."/>
            <person name="Lapidus A."/>
            <person name="Glavina del Rio T."/>
            <person name="Dalin E."/>
            <person name="Tice H."/>
            <person name="Bruce D."/>
            <person name="Goodwin L."/>
            <person name="Pitluck S."/>
            <person name="Sims D."/>
            <person name="Meineke L."/>
            <person name="Brettin T."/>
            <person name="Detter J.C."/>
            <person name="Han C."/>
            <person name="Larimer F."/>
            <person name="Land M."/>
            <person name="Hauser L."/>
            <person name="Kyrpides N."/>
            <person name="Ovchinnikova G."/>
            <person name="Liberton M."/>
            <person name="Stoeckel J."/>
            <person name="Banerjee A."/>
            <person name="Singh A."/>
            <person name="Page L."/>
            <person name="Sato H."/>
            <person name="Zhao L."/>
            <person name="Sherman L."/>
            <person name="Pakrasi H."/>
            <person name="Richardson P."/>
        </authorList>
    </citation>
    <scope>NUCLEOTIDE SEQUENCE</scope>
    <source>
        <strain evidence="15">PCC 7425</strain>
    </source>
</reference>
<dbReference type="Pfam" id="PF20260">
    <property type="entry name" value="PUA_4"/>
    <property type="match status" value="1"/>
</dbReference>
<dbReference type="Pfam" id="PF04452">
    <property type="entry name" value="Methyltrans_RNA"/>
    <property type="match status" value="1"/>
</dbReference>
<dbReference type="GO" id="GO:0070475">
    <property type="term" value="P:rRNA base methylation"/>
    <property type="evidence" value="ECO:0007669"/>
    <property type="project" value="TreeGrafter"/>
</dbReference>
<comment type="catalytic activity">
    <reaction evidence="11 12">
        <text>uridine(1498) in 16S rRNA + S-adenosyl-L-methionine = N(3)-methyluridine(1498) in 16S rRNA + S-adenosyl-L-homocysteine + H(+)</text>
        <dbReference type="Rhea" id="RHEA:42920"/>
        <dbReference type="Rhea" id="RHEA-COMP:10283"/>
        <dbReference type="Rhea" id="RHEA-COMP:10284"/>
        <dbReference type="ChEBI" id="CHEBI:15378"/>
        <dbReference type="ChEBI" id="CHEBI:57856"/>
        <dbReference type="ChEBI" id="CHEBI:59789"/>
        <dbReference type="ChEBI" id="CHEBI:65315"/>
        <dbReference type="ChEBI" id="CHEBI:74502"/>
        <dbReference type="EC" id="2.1.1.193"/>
    </reaction>
</comment>
<dbReference type="InterPro" id="IPR006700">
    <property type="entry name" value="RsmE"/>
</dbReference>
<keyword evidence="5 12" id="KW-0963">Cytoplasm</keyword>
<evidence type="ECO:0000256" key="12">
    <source>
        <dbReference type="PIRNR" id="PIRNR015601"/>
    </source>
</evidence>
<proteinExistence type="inferred from homology"/>
<evidence type="ECO:0000259" key="13">
    <source>
        <dbReference type="Pfam" id="PF04452"/>
    </source>
</evidence>
<dbReference type="GO" id="GO:0070042">
    <property type="term" value="F:rRNA (uridine-N3-)-methyltransferase activity"/>
    <property type="evidence" value="ECO:0007669"/>
    <property type="project" value="TreeGrafter"/>
</dbReference>
<dbReference type="OrthoDB" id="9815641at2"/>
<dbReference type="GO" id="GO:0005737">
    <property type="term" value="C:cytoplasm"/>
    <property type="evidence" value="ECO:0007669"/>
    <property type="project" value="UniProtKB-SubCell"/>
</dbReference>
<dbReference type="EC" id="2.1.1.193" evidence="3 12"/>
<dbReference type="NCBIfam" id="TIGR00046">
    <property type="entry name" value="RsmE family RNA methyltransferase"/>
    <property type="match status" value="1"/>
</dbReference>
<protein>
    <recommendedName>
        <fullName evidence="4 12">Ribosomal RNA small subunit methyltransferase E</fullName>
        <ecNumber evidence="3 12">2.1.1.193</ecNumber>
    </recommendedName>
</protein>
<dbReference type="SUPFAM" id="SSF75217">
    <property type="entry name" value="alpha/beta knot"/>
    <property type="match status" value="1"/>
</dbReference>
<evidence type="ECO:0000256" key="5">
    <source>
        <dbReference type="ARBA" id="ARBA00022490"/>
    </source>
</evidence>
<dbReference type="PANTHER" id="PTHR30027:SF3">
    <property type="entry name" value="16S RRNA (URACIL(1498)-N(3))-METHYLTRANSFERASE"/>
    <property type="match status" value="1"/>
</dbReference>
<comment type="subcellular location">
    <subcellularLocation>
        <location evidence="1 12">Cytoplasm</location>
    </subcellularLocation>
</comment>
<accession>B8HXE4</accession>
<keyword evidence="7 12" id="KW-0489">Methyltransferase</keyword>
<dbReference type="PANTHER" id="PTHR30027">
    <property type="entry name" value="RIBOSOMAL RNA SMALL SUBUNIT METHYLTRANSFERASE E"/>
    <property type="match status" value="1"/>
</dbReference>
<keyword evidence="9 12" id="KW-0949">S-adenosyl-L-methionine</keyword>
<organism evidence="15">
    <name type="scientific">Cyanothece sp. (strain PCC 7425 / ATCC 29141)</name>
    <dbReference type="NCBI Taxonomy" id="395961"/>
    <lineage>
        <taxon>Bacteria</taxon>
        <taxon>Bacillati</taxon>
        <taxon>Cyanobacteriota</taxon>
        <taxon>Cyanophyceae</taxon>
        <taxon>Gomontiellales</taxon>
        <taxon>Cyanothecaceae</taxon>
        <taxon>Cyanothece</taxon>
    </lineage>
</organism>